<protein>
    <recommendedName>
        <fullName evidence="4">Secreted protein</fullName>
    </recommendedName>
</protein>
<gene>
    <name evidence="2" type="ORF">D0Z67_08715</name>
</gene>
<organism evidence="2 3">
    <name type="scientific">Streptomyces seoulensis</name>
    <dbReference type="NCBI Taxonomy" id="73044"/>
    <lineage>
        <taxon>Bacteria</taxon>
        <taxon>Bacillati</taxon>
        <taxon>Actinomycetota</taxon>
        <taxon>Actinomycetes</taxon>
        <taxon>Kitasatosporales</taxon>
        <taxon>Streptomycetaceae</taxon>
        <taxon>Streptomyces</taxon>
    </lineage>
</organism>
<feature type="signal peptide" evidence="1">
    <location>
        <begin position="1"/>
        <end position="28"/>
    </location>
</feature>
<reference evidence="2 3" key="1">
    <citation type="submission" date="2018-08" db="EMBL/GenBank/DDBJ databases">
        <title>The complete genome sequence of Streptomyces seoulensis, a pioneer strain for nickel superoxide dismutase discovery.</title>
        <authorList>
            <person name="Shin J."/>
            <person name="Lee J.-S."/>
            <person name="Lee E.-J."/>
            <person name="Youn H.-D."/>
        </authorList>
    </citation>
    <scope>NUCLEOTIDE SEQUENCE [LARGE SCALE GENOMIC DNA]</scope>
    <source>
        <strain evidence="2 3">KCTC 9819</strain>
    </source>
</reference>
<feature type="chain" id="PRO_5039102798" description="Secreted protein" evidence="1">
    <location>
        <begin position="29"/>
        <end position="140"/>
    </location>
</feature>
<dbReference type="PROSITE" id="PS51318">
    <property type="entry name" value="TAT"/>
    <property type="match status" value="1"/>
</dbReference>
<keyword evidence="1" id="KW-0732">Signal</keyword>
<dbReference type="OrthoDB" id="4315969at2"/>
<dbReference type="EMBL" id="CP032229">
    <property type="protein sequence ID" value="QBJ90386.1"/>
    <property type="molecule type" value="Genomic_DNA"/>
</dbReference>
<dbReference type="KEGG" id="sseo:D0Z67_08715"/>
<dbReference type="InterPro" id="IPR006311">
    <property type="entry name" value="TAT_signal"/>
</dbReference>
<dbReference type="Proteomes" id="UP000292547">
    <property type="component" value="Chromosome"/>
</dbReference>
<keyword evidence="3" id="KW-1185">Reference proteome</keyword>
<evidence type="ECO:0000313" key="2">
    <source>
        <dbReference type="EMBL" id="QBJ90386.1"/>
    </source>
</evidence>
<dbReference type="GeneID" id="300099012"/>
<accession>A0A4V0ZZA3</accession>
<sequence length="140" mass="14774">MTRTRRTAAVLAAATALLAAGATAPAVAQPGKAAAATSCYGGAKSLTYRYSTAAVEYGTYTTTSRCSDINIKLSSSATGFLDACIVFVDHTTLCNHDNTYSTFGPQWATVATDVKDGTRFKLRVHAYDSDAQNVPFQLAF</sequence>
<name>A0A4V0ZZA3_STRSO</name>
<dbReference type="AlphaFoldDB" id="A0A4V0ZZA3"/>
<evidence type="ECO:0000256" key="1">
    <source>
        <dbReference type="SAM" id="SignalP"/>
    </source>
</evidence>
<evidence type="ECO:0008006" key="4">
    <source>
        <dbReference type="Google" id="ProtNLM"/>
    </source>
</evidence>
<evidence type="ECO:0000313" key="3">
    <source>
        <dbReference type="Proteomes" id="UP000292547"/>
    </source>
</evidence>
<dbReference type="STRING" id="73044.GCA_000725795_00850"/>
<proteinExistence type="predicted"/>
<dbReference type="RefSeq" id="WP_031179682.1">
    <property type="nucleotide sequence ID" value="NZ_CP032229.1"/>
</dbReference>